<keyword evidence="5" id="KW-0408">Iron</keyword>
<keyword evidence="3" id="KW-0223">Dioxygenase</keyword>
<dbReference type="Proteomes" id="UP000815677">
    <property type="component" value="Unassembled WGS sequence"/>
</dbReference>
<proteinExistence type="inferred from homology"/>
<evidence type="ECO:0000256" key="2">
    <source>
        <dbReference type="ARBA" id="ARBA00022723"/>
    </source>
</evidence>
<evidence type="ECO:0000313" key="6">
    <source>
        <dbReference type="EMBL" id="GAT47964.1"/>
    </source>
</evidence>
<dbReference type="InterPro" id="IPR032862">
    <property type="entry name" value="ALKBH6"/>
</dbReference>
<dbReference type="SUPFAM" id="SSF51197">
    <property type="entry name" value="Clavaminate synthase-like"/>
    <property type="match status" value="1"/>
</dbReference>
<evidence type="ECO:0000256" key="4">
    <source>
        <dbReference type="ARBA" id="ARBA00023002"/>
    </source>
</evidence>
<evidence type="ECO:0008006" key="8">
    <source>
        <dbReference type="Google" id="ProtNLM"/>
    </source>
</evidence>
<comment type="similarity">
    <text evidence="1">Belongs to the alkB family.</text>
</comment>
<dbReference type="PANTHER" id="PTHR46030:SF1">
    <property type="entry name" value="ALPHA-KETOGLUTARATE-DEPENDENT DIOXYGENASE ALKB HOMOLOG 6"/>
    <property type="match status" value="1"/>
</dbReference>
<keyword evidence="7" id="KW-1185">Reference proteome</keyword>
<keyword evidence="4" id="KW-0560">Oxidoreductase</keyword>
<sequence length="318" mass="36553">MEPIFNLSEHRVPGPATCYYIPDFITVEEEQYLIGKIKDSPQQRWKQLANRRWEQLLVVAVVGRRIDVKQCAHRAAHASLCRKLSRYYRAPATNRRIHPLSTRQAESYHHERSLFSDASMAAMLTAMCLQYRPGQGECYVTYFTANPPNPPTFKESWCAKLFPRRAEPETYSYDDQPHEDGPAYHPVVATFSLQSHCVFHYYRYKENEDGPETAGKSIDPTPVLSVLLEPRSVVISQDDLYASHLHAIREVDQDVIHSTLLEIDQSMRLPIANRDKLTSPSAIQFVNEGGTLKRETRYSLTCRDVQKVVQLKALFGKR</sequence>
<name>A0ABQ0LBT5_MYCCL</name>
<dbReference type="Gene3D" id="2.60.120.590">
    <property type="entry name" value="Alpha-ketoglutarate-dependent dioxygenase AlkB-like"/>
    <property type="match status" value="1"/>
</dbReference>
<accession>A0ABQ0LBT5</accession>
<evidence type="ECO:0000256" key="5">
    <source>
        <dbReference type="ARBA" id="ARBA00023004"/>
    </source>
</evidence>
<dbReference type="InterPro" id="IPR037151">
    <property type="entry name" value="AlkB-like_sf"/>
</dbReference>
<reference evidence="6" key="1">
    <citation type="submission" date="2014-09" db="EMBL/GenBank/DDBJ databases">
        <title>Genome sequence of the luminous mushroom Mycena chlorophos for searching fungal bioluminescence genes.</title>
        <authorList>
            <person name="Tanaka Y."/>
            <person name="Kasuga D."/>
            <person name="Oba Y."/>
            <person name="Hase S."/>
            <person name="Sato K."/>
            <person name="Oba Y."/>
            <person name="Sakakibara Y."/>
        </authorList>
    </citation>
    <scope>NUCLEOTIDE SEQUENCE</scope>
</reference>
<keyword evidence="2" id="KW-0479">Metal-binding</keyword>
<evidence type="ECO:0000256" key="3">
    <source>
        <dbReference type="ARBA" id="ARBA00022964"/>
    </source>
</evidence>
<organism evidence="6 7">
    <name type="scientific">Mycena chlorophos</name>
    <name type="common">Agaric fungus</name>
    <name type="synonym">Agaricus chlorophos</name>
    <dbReference type="NCBI Taxonomy" id="658473"/>
    <lineage>
        <taxon>Eukaryota</taxon>
        <taxon>Fungi</taxon>
        <taxon>Dikarya</taxon>
        <taxon>Basidiomycota</taxon>
        <taxon>Agaricomycotina</taxon>
        <taxon>Agaricomycetes</taxon>
        <taxon>Agaricomycetidae</taxon>
        <taxon>Agaricales</taxon>
        <taxon>Marasmiineae</taxon>
        <taxon>Mycenaceae</taxon>
        <taxon>Mycena</taxon>
    </lineage>
</organism>
<evidence type="ECO:0000256" key="1">
    <source>
        <dbReference type="ARBA" id="ARBA00007879"/>
    </source>
</evidence>
<protein>
    <recommendedName>
        <fullName evidence="8">Alpha-ketoglutarate-dependent dioxygenase AlkB-like domain-containing protein</fullName>
    </recommendedName>
</protein>
<gene>
    <name evidence="6" type="ORF">MCHLO_05402</name>
</gene>
<dbReference type="PANTHER" id="PTHR46030">
    <property type="entry name" value="ALPHA-KETOGLUTARATE-DEPENDENT DIOXYGENASE ALKB HOMOLOG 6"/>
    <property type="match status" value="1"/>
</dbReference>
<dbReference type="EMBL" id="DF844096">
    <property type="protein sequence ID" value="GAT47964.1"/>
    <property type="molecule type" value="Genomic_DNA"/>
</dbReference>
<evidence type="ECO:0000313" key="7">
    <source>
        <dbReference type="Proteomes" id="UP000815677"/>
    </source>
</evidence>